<protein>
    <submittedName>
        <fullName evidence="1">Uncharacterized protein</fullName>
    </submittedName>
</protein>
<dbReference type="RefSeq" id="WP_327792348.1">
    <property type="nucleotide sequence ID" value="NZ_JADQAZ010000001.1"/>
</dbReference>
<accession>A0AAP2CPJ7</accession>
<organism evidence="1 2">
    <name type="scientific">Harenicola maris</name>
    <dbReference type="NCBI Taxonomy" id="2841044"/>
    <lineage>
        <taxon>Bacteria</taxon>
        <taxon>Pseudomonadati</taxon>
        <taxon>Pseudomonadota</taxon>
        <taxon>Alphaproteobacteria</taxon>
        <taxon>Rhodobacterales</taxon>
        <taxon>Paracoccaceae</taxon>
        <taxon>Harenicola</taxon>
    </lineage>
</organism>
<dbReference type="EMBL" id="JADQAZ010000001">
    <property type="protein sequence ID" value="MBT0956136.1"/>
    <property type="molecule type" value="Genomic_DNA"/>
</dbReference>
<dbReference type="AlphaFoldDB" id="A0AAP2CPJ7"/>
<proteinExistence type="predicted"/>
<gene>
    <name evidence="1" type="ORF">IV417_01950</name>
</gene>
<name>A0AAP2CPJ7_9RHOB</name>
<dbReference type="Proteomes" id="UP001315686">
    <property type="component" value="Unassembled WGS sequence"/>
</dbReference>
<evidence type="ECO:0000313" key="1">
    <source>
        <dbReference type="EMBL" id="MBT0956136.1"/>
    </source>
</evidence>
<evidence type="ECO:0000313" key="2">
    <source>
        <dbReference type="Proteomes" id="UP001315686"/>
    </source>
</evidence>
<keyword evidence="2" id="KW-1185">Reference proteome</keyword>
<reference evidence="1 2" key="1">
    <citation type="journal article" date="2021" name="Arch. Microbiol.">
        <title>Harenicola maris gen. nov., sp. nov. isolated from the Sea of Japan shallow sediments.</title>
        <authorList>
            <person name="Romanenko L.A."/>
            <person name="Kurilenko V.V."/>
            <person name="Chernysheva N.Y."/>
            <person name="Tekutyeva L.A."/>
            <person name="Velansky P.V."/>
            <person name="Svetashev V.I."/>
            <person name="Isaeva M.P."/>
        </authorList>
    </citation>
    <scope>NUCLEOTIDE SEQUENCE [LARGE SCALE GENOMIC DNA]</scope>
    <source>
        <strain evidence="1 2">KMM 3653</strain>
    </source>
</reference>
<comment type="caution">
    <text evidence="1">The sequence shown here is derived from an EMBL/GenBank/DDBJ whole genome shotgun (WGS) entry which is preliminary data.</text>
</comment>
<sequence length="192" mass="19412">MLGPIIPSKLIAKTASAVAVTIPKFIAESQWEWLGADSGTLNVETPEVNLGVAVTGGQMILRKKGSTEKETVYFGGAGASLGLSAIPSPVNFSFSGQEMAATGTIYRLPASGGSLDIDEIKGPFIMGEVSGDFNVGGSACIMLCGGNRFLATMPNMTAAFALSCKAAMVIAGATGTIVPGGISGSAYVGELL</sequence>